<dbReference type="EMBL" id="MPDP01000124">
    <property type="protein sequence ID" value="KAK1478429.1"/>
    <property type="molecule type" value="Genomic_DNA"/>
</dbReference>
<evidence type="ECO:0000313" key="3">
    <source>
        <dbReference type="Proteomes" id="UP001239213"/>
    </source>
</evidence>
<feature type="compositionally biased region" description="Polar residues" evidence="1">
    <location>
        <begin position="503"/>
        <end position="517"/>
    </location>
</feature>
<dbReference type="InterPro" id="IPR022124">
    <property type="entry name" value="DUF3659"/>
</dbReference>
<proteinExistence type="predicted"/>
<feature type="compositionally biased region" description="Polar residues" evidence="1">
    <location>
        <begin position="312"/>
        <end position="334"/>
    </location>
</feature>
<organism evidence="2 3">
    <name type="scientific">Colletotrichum cuscutae</name>
    <dbReference type="NCBI Taxonomy" id="1209917"/>
    <lineage>
        <taxon>Eukaryota</taxon>
        <taxon>Fungi</taxon>
        <taxon>Dikarya</taxon>
        <taxon>Ascomycota</taxon>
        <taxon>Pezizomycotina</taxon>
        <taxon>Sordariomycetes</taxon>
        <taxon>Hypocreomycetidae</taxon>
        <taxon>Glomerellales</taxon>
        <taxon>Glomerellaceae</taxon>
        <taxon>Colletotrichum</taxon>
        <taxon>Colletotrichum acutatum species complex</taxon>
    </lineage>
</organism>
<feature type="compositionally biased region" description="Low complexity" evidence="1">
    <location>
        <begin position="648"/>
        <end position="662"/>
    </location>
</feature>
<keyword evidence="3" id="KW-1185">Reference proteome</keyword>
<accession>A0AAI9V989</accession>
<dbReference type="Pfam" id="PF12396">
    <property type="entry name" value="DUF3659"/>
    <property type="match status" value="1"/>
</dbReference>
<feature type="compositionally biased region" description="Low complexity" evidence="1">
    <location>
        <begin position="480"/>
        <end position="493"/>
    </location>
</feature>
<sequence>MSVKRSSPVSIVKPPADKRIAPIVLPPSHFQRSGLLSAVFFFASLRLIASSGCHRDHPSPACVGCGVDGTRPSSIDKLETSLKLTASRAFRPYSSSGASLTIQHHGRSHSRSCFEGKQAFPDLVGPFASNLSALSAPSSESCLVPHSAIFTTRQRSLPLVLRCMPFPKYPVETFACIWRHCGANRSRFDQSLNSPILAQQAWQGVNVNRRPVRQFWNPMVAPVASLGRHKTESTLDLIVDLTSQRLSQPPSALQALQNRCPRPASNQKTSARVYRPRGAPRETHSRALDSNTEHRPSSHLTFSLNRRPDSLKQASKQNHPMMTASAPAQQTPLQTLRDEPDSPASKPPAQQSMQSPVPARPESSSHTMHHTEPRPAAGASDHDHTSRHDEYEVVEVEDGQAGVEEAPKATFSRPPLPRLNSQSRAASSPAPFHETNPPEYPHRQVSYTSTPQPEQGGPVHLQGSREIPIPMRPSSTQYQTGPEASTPPTTETTDNGIDEGSQDAKSSSQGNTPQPQEKNAPIAIPKVTPLSSDLRLPPNLAELAQGLDGKYVDEFGNILDWNGQVLGRVEGDLPSMIGRPVSVTGEIFSEDGEVVGYVAENDTIPPTPPSPKPIEGMGDGLKVDHLGNILDKHNNVVGHFDGAPLAKSVQQTGQSSSSNQSSNPRPGYMPDTHTSCPQCTAHRQSKPSADTPSPSEIFMDVKSTNDGIQLIIKIPTVFHGGGNPNIHIGTR</sequence>
<dbReference type="AlphaFoldDB" id="A0AAI9V989"/>
<gene>
    <name evidence="2" type="ORF">CCUS01_04774</name>
</gene>
<name>A0AAI9V989_9PEZI</name>
<feature type="compositionally biased region" description="Basic and acidic residues" evidence="1">
    <location>
        <begin position="279"/>
        <end position="296"/>
    </location>
</feature>
<feature type="compositionally biased region" description="Basic and acidic residues" evidence="1">
    <location>
        <begin position="380"/>
        <end position="391"/>
    </location>
</feature>
<evidence type="ECO:0008006" key="4">
    <source>
        <dbReference type="Google" id="ProtNLM"/>
    </source>
</evidence>
<reference evidence="2" key="1">
    <citation type="submission" date="2016-11" db="EMBL/GenBank/DDBJ databases">
        <title>The genome sequence of Colletotrichum cuscutae.</title>
        <authorList>
            <person name="Baroncelli R."/>
        </authorList>
    </citation>
    <scope>NUCLEOTIDE SEQUENCE</scope>
    <source>
        <strain evidence="2">IMI 304802</strain>
    </source>
</reference>
<comment type="caution">
    <text evidence="2">The sequence shown here is derived from an EMBL/GenBank/DDBJ whole genome shotgun (WGS) entry which is preliminary data.</text>
</comment>
<feature type="region of interest" description="Disordered" evidence="1">
    <location>
        <begin position="249"/>
        <end position="523"/>
    </location>
</feature>
<evidence type="ECO:0000256" key="1">
    <source>
        <dbReference type="SAM" id="MobiDB-lite"/>
    </source>
</evidence>
<dbReference type="Proteomes" id="UP001239213">
    <property type="component" value="Unassembled WGS sequence"/>
</dbReference>
<protein>
    <recommendedName>
        <fullName evidence="4">LEA domain-containing protein</fullName>
    </recommendedName>
</protein>
<feature type="compositionally biased region" description="Polar residues" evidence="1">
    <location>
        <begin position="672"/>
        <end position="694"/>
    </location>
</feature>
<feature type="region of interest" description="Disordered" evidence="1">
    <location>
        <begin position="647"/>
        <end position="699"/>
    </location>
</feature>
<evidence type="ECO:0000313" key="2">
    <source>
        <dbReference type="EMBL" id="KAK1478429.1"/>
    </source>
</evidence>